<dbReference type="Gene3D" id="3.90.950.20">
    <property type="entry name" value="CinA-like"/>
    <property type="match status" value="1"/>
</dbReference>
<dbReference type="Pfam" id="PF02464">
    <property type="entry name" value="CinA"/>
    <property type="match status" value="1"/>
</dbReference>
<dbReference type="Proteomes" id="UP000217780">
    <property type="component" value="Unassembled WGS sequence"/>
</dbReference>
<name>A0A2A2T644_9BURK</name>
<gene>
    <name evidence="2" type="ORF">CLI92_06090</name>
</gene>
<dbReference type="GeneID" id="93874572"/>
<dbReference type="InterPro" id="IPR036653">
    <property type="entry name" value="CinA-like_C"/>
</dbReference>
<dbReference type="RefSeq" id="WP_095542360.1">
    <property type="nucleotide sequence ID" value="NZ_NSJC01000007.1"/>
</dbReference>
<proteinExistence type="predicted"/>
<organism evidence="2 3">
    <name type="scientific">Vandammella animalimorsus</name>
    <dbReference type="NCBI Taxonomy" id="2029117"/>
    <lineage>
        <taxon>Bacteria</taxon>
        <taxon>Pseudomonadati</taxon>
        <taxon>Pseudomonadota</taxon>
        <taxon>Betaproteobacteria</taxon>
        <taxon>Burkholderiales</taxon>
        <taxon>Comamonadaceae</taxon>
        <taxon>Vandammella</taxon>
    </lineage>
</organism>
<dbReference type="AlphaFoldDB" id="A0A2A2T644"/>
<dbReference type="InterPro" id="IPR008136">
    <property type="entry name" value="CinA_C"/>
</dbReference>
<reference evidence="2 3" key="1">
    <citation type="submission" date="2017-08" db="EMBL/GenBank/DDBJ databases">
        <title>WGS of Clinical strains of the CDC Group NO-1 linked to zoonotic infections in humans.</title>
        <authorList>
            <person name="Bernier A.-M."/>
            <person name="Bernard K."/>
        </authorList>
    </citation>
    <scope>NUCLEOTIDE SEQUENCE [LARGE SCALE GENOMIC DNA]</scope>
    <source>
        <strain evidence="2 3">NML91-0035</strain>
    </source>
</reference>
<dbReference type="NCBIfam" id="TIGR00199">
    <property type="entry name" value="PncC_domain"/>
    <property type="match status" value="1"/>
</dbReference>
<evidence type="ECO:0000259" key="1">
    <source>
        <dbReference type="Pfam" id="PF02464"/>
    </source>
</evidence>
<dbReference type="EMBL" id="NTBI01000004">
    <property type="protein sequence ID" value="PAX17113.1"/>
    <property type="molecule type" value="Genomic_DNA"/>
</dbReference>
<sequence length="162" mass="17040">MSATDDPIWHAQLQALAEHLLRSGRMLVTAESCTGGLLAAACTELPGSSRWFERGLVTYSNVAKQQLLGVPAALIEREGAVSQAVALAMAHGALAHTPAQLSVAITGIAGPDGGSPAKPVGTVWFAWGNGQTLQAQRCQFEGDRTAIRQAAMRHALARLLEF</sequence>
<accession>A0A2A2T644</accession>
<protein>
    <submittedName>
        <fullName evidence="2">Damage-inducible protein CinA</fullName>
    </submittedName>
</protein>
<evidence type="ECO:0000313" key="2">
    <source>
        <dbReference type="EMBL" id="PAX17113.1"/>
    </source>
</evidence>
<evidence type="ECO:0000313" key="3">
    <source>
        <dbReference type="Proteomes" id="UP000217780"/>
    </source>
</evidence>
<comment type="caution">
    <text evidence="2">The sequence shown here is derived from an EMBL/GenBank/DDBJ whole genome shotgun (WGS) entry which is preliminary data.</text>
</comment>
<dbReference type="SUPFAM" id="SSF142433">
    <property type="entry name" value="CinA-like"/>
    <property type="match status" value="1"/>
</dbReference>
<feature type="domain" description="CinA C-terminal" evidence="1">
    <location>
        <begin position="14"/>
        <end position="161"/>
    </location>
</feature>